<proteinExistence type="predicted"/>
<feature type="transmembrane region" description="Helical" evidence="1">
    <location>
        <begin position="169"/>
        <end position="190"/>
    </location>
</feature>
<name>A0A829Z9H5_9FIRM</name>
<organism evidence="2 3">
    <name type="scientific">Thomasclavelia cocleata</name>
    <dbReference type="NCBI Taxonomy" id="69824"/>
    <lineage>
        <taxon>Bacteria</taxon>
        <taxon>Bacillati</taxon>
        <taxon>Bacillota</taxon>
        <taxon>Erysipelotrichia</taxon>
        <taxon>Erysipelotrichales</taxon>
        <taxon>Coprobacillaceae</taxon>
        <taxon>Thomasclavelia</taxon>
    </lineage>
</organism>
<sequence>MKKMIRFEIKKAFDKKILFSVIVLLVINVCYIVLSNYNEEMKDFYYGKTQIVNKVNGKITQEKVNFLLDGLEKNKNLVENGDFDTEKKDKNTYTGYVYGDMNAFEEIYTDLKRVYDYSSDIDEKIAIIDENIQRSNNTNKYSLFLKERLEGRNISSYYDTEGIESYLSYSYSFIFIIIIVVLGGVNYLYYDKKHDMEDMIHITSNGRNRIRKIRYNIMIFFTILVSLLFFVSDYLGFYFLYNIDGLTNPIYSLPSYSMSYFEMPIFLLVIITILLKMLGIIVICNFILYLSKKIKSSYITILTSLFIALFLWKNIYTSNDTILSIITILKTFSVHKIFFFYVNDIYIIIAGLCALMVVVSYLYLRRDKMVYDKV</sequence>
<evidence type="ECO:0000313" key="3">
    <source>
        <dbReference type="Proteomes" id="UP000490821"/>
    </source>
</evidence>
<evidence type="ECO:0008006" key="4">
    <source>
        <dbReference type="Google" id="ProtNLM"/>
    </source>
</evidence>
<keyword evidence="1" id="KW-0812">Transmembrane</keyword>
<comment type="caution">
    <text evidence="2">The sequence shown here is derived from an EMBL/GenBank/DDBJ whole genome shotgun (WGS) entry which is preliminary data.</text>
</comment>
<protein>
    <recommendedName>
        <fullName evidence="4">ABC-2 family transporter protein</fullName>
    </recommendedName>
</protein>
<keyword evidence="1" id="KW-0472">Membrane</keyword>
<feature type="transmembrane region" description="Helical" evidence="1">
    <location>
        <begin position="263"/>
        <end position="290"/>
    </location>
</feature>
<dbReference type="EMBL" id="BLMI01000080">
    <property type="protein sequence ID" value="GFI40717.1"/>
    <property type="molecule type" value="Genomic_DNA"/>
</dbReference>
<feature type="transmembrane region" description="Helical" evidence="1">
    <location>
        <begin position="297"/>
        <end position="315"/>
    </location>
</feature>
<dbReference type="AlphaFoldDB" id="A0A829Z9H5"/>
<reference evidence="2 3" key="1">
    <citation type="journal article" date="2020" name="Microbiome">
        <title>Single-cell genomics of uncultured bacteria reveals dietary fiber responders in the mouse gut microbiota.</title>
        <authorList>
            <person name="Chijiiwa R."/>
            <person name="Hosokawa M."/>
            <person name="Kogawa M."/>
            <person name="Nishikawa Y."/>
            <person name="Ide K."/>
            <person name="Sakanashi C."/>
            <person name="Takahashi K."/>
            <person name="Takeyama H."/>
        </authorList>
    </citation>
    <scope>NUCLEOTIDE SEQUENCE [LARGE SCALE GENOMIC DNA]</scope>
    <source>
        <strain evidence="2">IMSAGC_017</strain>
    </source>
</reference>
<feature type="transmembrane region" description="Helical" evidence="1">
    <location>
        <begin position="345"/>
        <end position="364"/>
    </location>
</feature>
<feature type="transmembrane region" description="Helical" evidence="1">
    <location>
        <begin position="217"/>
        <end position="243"/>
    </location>
</feature>
<keyword evidence="1" id="KW-1133">Transmembrane helix</keyword>
<accession>A0A829Z9H5</accession>
<feature type="transmembrane region" description="Helical" evidence="1">
    <location>
        <begin position="16"/>
        <end position="34"/>
    </location>
</feature>
<evidence type="ECO:0000256" key="1">
    <source>
        <dbReference type="SAM" id="Phobius"/>
    </source>
</evidence>
<dbReference type="RefSeq" id="WP_172472168.1">
    <property type="nucleotide sequence ID" value="NZ_BLMI01000080.1"/>
</dbReference>
<evidence type="ECO:0000313" key="2">
    <source>
        <dbReference type="EMBL" id="GFI40717.1"/>
    </source>
</evidence>
<gene>
    <name evidence="2" type="ORF">IMSAGC017_00752</name>
</gene>
<dbReference type="Proteomes" id="UP000490821">
    <property type="component" value="Unassembled WGS sequence"/>
</dbReference>